<evidence type="ECO:0000313" key="2">
    <source>
        <dbReference type="Proteomes" id="UP001255416"/>
    </source>
</evidence>
<organism evidence="1 2">
    <name type="scientific">Sedimentitalea todarodis</name>
    <dbReference type="NCBI Taxonomy" id="1631240"/>
    <lineage>
        <taxon>Bacteria</taxon>
        <taxon>Pseudomonadati</taxon>
        <taxon>Pseudomonadota</taxon>
        <taxon>Alphaproteobacteria</taxon>
        <taxon>Rhodobacterales</taxon>
        <taxon>Paracoccaceae</taxon>
        <taxon>Sedimentitalea</taxon>
    </lineage>
</organism>
<dbReference type="GO" id="GO:0016787">
    <property type="term" value="F:hydrolase activity"/>
    <property type="evidence" value="ECO:0007669"/>
    <property type="project" value="UniProtKB-KW"/>
</dbReference>
<reference evidence="2" key="1">
    <citation type="submission" date="2023-05" db="EMBL/GenBank/DDBJ databases">
        <title>Sedimentitalea sp. nov. JM2-8.</title>
        <authorList>
            <person name="Huang J."/>
        </authorList>
    </citation>
    <scope>NUCLEOTIDE SEQUENCE [LARGE SCALE GENOMIC DNA]</scope>
    <source>
        <strain evidence="2">KHS03</strain>
    </source>
</reference>
<dbReference type="Proteomes" id="UP001255416">
    <property type="component" value="Unassembled WGS sequence"/>
</dbReference>
<dbReference type="EC" id="3.1.2.-" evidence="1"/>
<comment type="caution">
    <text evidence="1">The sequence shown here is derived from an EMBL/GenBank/DDBJ whole genome shotgun (WGS) entry which is preliminary data.</text>
</comment>
<proteinExistence type="predicted"/>
<dbReference type="SUPFAM" id="SSF54637">
    <property type="entry name" value="Thioesterase/thiol ester dehydrase-isomerase"/>
    <property type="match status" value="1"/>
</dbReference>
<gene>
    <name evidence="1" type="ORF">QO231_10635</name>
</gene>
<sequence length="149" mass="16549">MSETFRLSRQVEFNHCDPAGMVFYPRYFEMISATIERFLSDAIGYGWSSMGVAEKGMGTPMGQIEVRFANPSYLGEWLDLDLTLARLGTASATFDIRCSSKDEARFDCRTTIIHAHTGGGKSAPWPPEARARMVAFQPPATAQQKESDV</sequence>
<name>A0ABU3VDQ8_9RHOB</name>
<dbReference type="Pfam" id="PF13279">
    <property type="entry name" value="4HBT_2"/>
    <property type="match status" value="1"/>
</dbReference>
<dbReference type="Gene3D" id="3.10.129.10">
    <property type="entry name" value="Hotdog Thioesterase"/>
    <property type="match status" value="1"/>
</dbReference>
<dbReference type="CDD" id="cd00586">
    <property type="entry name" value="4HBT"/>
    <property type="match status" value="1"/>
</dbReference>
<dbReference type="InterPro" id="IPR029069">
    <property type="entry name" value="HotDog_dom_sf"/>
</dbReference>
<accession>A0ABU3VDQ8</accession>
<evidence type="ECO:0000313" key="1">
    <source>
        <dbReference type="EMBL" id="MDU9004308.1"/>
    </source>
</evidence>
<keyword evidence="1" id="KW-0378">Hydrolase</keyword>
<dbReference type="EMBL" id="JASMWN010000006">
    <property type="protein sequence ID" value="MDU9004308.1"/>
    <property type="molecule type" value="Genomic_DNA"/>
</dbReference>
<keyword evidence="2" id="KW-1185">Reference proteome</keyword>
<protein>
    <submittedName>
        <fullName evidence="1">Thioesterase family protein</fullName>
        <ecNumber evidence="1">3.1.2.-</ecNumber>
    </submittedName>
</protein>
<dbReference type="RefSeq" id="WP_316775912.1">
    <property type="nucleotide sequence ID" value="NZ_JASMWN010000006.1"/>
</dbReference>